<evidence type="ECO:0000256" key="4">
    <source>
        <dbReference type="ARBA" id="ARBA00022953"/>
    </source>
</evidence>
<name>A0AAU6NDM0_9VIRU</name>
<feature type="domain" description="Helicase ATP-binding" evidence="6">
    <location>
        <begin position="1070"/>
        <end position="1222"/>
    </location>
</feature>
<dbReference type="EMBL" id="MW574441">
    <property type="protein sequence ID" value="WWD77354.1"/>
    <property type="molecule type" value="Genomic_RNA"/>
</dbReference>
<evidence type="ECO:0000256" key="3">
    <source>
        <dbReference type="ARBA" id="ARBA00022695"/>
    </source>
</evidence>
<evidence type="ECO:0000259" key="6">
    <source>
        <dbReference type="PROSITE" id="PS51192"/>
    </source>
</evidence>
<keyword evidence="2" id="KW-0808">Transferase</keyword>
<feature type="region of interest" description="Disordered" evidence="5">
    <location>
        <begin position="1"/>
        <end position="22"/>
    </location>
</feature>
<keyword evidence="1" id="KW-0696">RNA-directed RNA polymerase</keyword>
<dbReference type="InterPro" id="IPR043502">
    <property type="entry name" value="DNA/RNA_pol_sf"/>
</dbReference>
<reference evidence="7" key="1">
    <citation type="submission" date="2021-02" db="EMBL/GenBank/DDBJ databases">
        <authorList>
            <person name="Urzo M.L.R."/>
            <person name="Kondo H."/>
            <person name="Guinto T.D."/>
            <person name="Cope A.E."/>
            <person name="Budot B.O."/>
            <person name="Suzuki N."/>
        </authorList>
    </citation>
    <scope>NUCLEOTIDE SEQUENCE</scope>
    <source>
        <strain evidence="7">Tar-Rs-5</strain>
    </source>
</reference>
<dbReference type="GO" id="GO:0006351">
    <property type="term" value="P:DNA-templated transcription"/>
    <property type="evidence" value="ECO:0007669"/>
    <property type="project" value="InterPro"/>
</dbReference>
<dbReference type="Pfam" id="PF00680">
    <property type="entry name" value="RdRP_1"/>
    <property type="match status" value="1"/>
</dbReference>
<proteinExistence type="predicted"/>
<evidence type="ECO:0000256" key="5">
    <source>
        <dbReference type="SAM" id="MobiDB-lite"/>
    </source>
</evidence>
<dbReference type="PROSITE" id="PS51192">
    <property type="entry name" value="HELICASE_ATP_BIND_1"/>
    <property type="match status" value="1"/>
</dbReference>
<dbReference type="SUPFAM" id="SSF56672">
    <property type="entry name" value="DNA/RNA polymerases"/>
    <property type="match status" value="1"/>
</dbReference>
<dbReference type="InterPro" id="IPR014001">
    <property type="entry name" value="Helicase_ATP-bd"/>
</dbReference>
<accession>A0AAU6NDM0</accession>
<dbReference type="InterPro" id="IPR027417">
    <property type="entry name" value="P-loop_NTPase"/>
</dbReference>
<dbReference type="SUPFAM" id="SSF52540">
    <property type="entry name" value="P-loop containing nucleoside triphosphate hydrolases"/>
    <property type="match status" value="1"/>
</dbReference>
<keyword evidence="4" id="KW-0693">Viral RNA replication</keyword>
<dbReference type="InterPro" id="IPR001205">
    <property type="entry name" value="RNA-dir_pol_C"/>
</dbReference>
<evidence type="ECO:0000256" key="1">
    <source>
        <dbReference type="ARBA" id="ARBA00022484"/>
    </source>
</evidence>
<dbReference type="GO" id="GO:0003723">
    <property type="term" value="F:RNA binding"/>
    <property type="evidence" value="ECO:0007669"/>
    <property type="project" value="InterPro"/>
</dbReference>
<keyword evidence="3" id="KW-0548">Nucleotidyltransferase</keyword>
<evidence type="ECO:0000256" key="2">
    <source>
        <dbReference type="ARBA" id="ARBA00022679"/>
    </source>
</evidence>
<dbReference type="GO" id="GO:0003968">
    <property type="term" value="F:RNA-directed RNA polymerase activity"/>
    <property type="evidence" value="ECO:0007669"/>
    <property type="project" value="UniProtKB-KW"/>
</dbReference>
<evidence type="ECO:0000313" key="7">
    <source>
        <dbReference type="EMBL" id="WWD77354.1"/>
    </source>
</evidence>
<protein>
    <submittedName>
        <fullName evidence="7">Polyprotein</fullName>
    </submittedName>
</protein>
<organism evidence="7">
    <name type="scientific">Rhizoctonia solani hypovirus 6</name>
    <dbReference type="NCBI Taxonomy" id="2818410"/>
    <lineage>
        <taxon>Viruses</taxon>
        <taxon>Riboviria</taxon>
        <taxon>Orthornavirae</taxon>
        <taxon>Pisuviricota</taxon>
        <taxon>Duplopiviricetes</taxon>
        <taxon>Durnavirales</taxon>
        <taxon>Hypoviridae</taxon>
        <taxon>Hypovirus</taxon>
    </lineage>
</organism>
<sequence>MNPNAKSFTPGTPAHGSSQPTRDQFAAGLTNCDSFDWSVLYVWSGLRQGQHRDVLLLSLAQALEERADGPGRTPDNLLEALITASAEALTLRGDLGVSKAFRHLRDAIKRALTHLSNDKIRAVLMSFMSEIIDAATNILKLVGAGIKLVFALVGEDRVMYLFTEAVRFVAAFFPQLRNKPKAAWAPLYRNSRFSFSRLEYLLMQAPLMKKQSHADIGAAIAETRDLINQFIKDEEVKVKPTDTFSRPISATVGKTHRAPAQLIEALSELPVATELIEDGFLTERARRWLARGAPQGVDQAVLATEAKMADSLARYAPAPLESSADDYELADAVAEAMYNQFPDAFRKPKLSSMKTISAAMDMAYSTGIPLLEQWKKRRDLLQNGVFEAVLRAAEHCITTGSLPMSLYHAFPKSQVVLLTKAQAKMRTVVAQDLLTKFVDDFFQFERNKRITWDYTDLGSGLPMNEPQLLPLFQKVNEHRRKIEGDLTEYDANCPVLGQRILERLMTLGLDPGLPYAGQMEAAVRARIENLRDSWIISLPNATYIRKNRGGATGQSATSWDNSWTVKGMFIYGWCRVTGRPPSDFFKENTLYNTSDDNMWGCSTPEFDFQALVHFIEQQLGLKLTIVESEDMFGLSYLGRRVIRLTPAQTAEAENAIGRAHGGVGVIFDPARVMLKRTALVSAAARRPAMAMHEHYLLATAGHMTLVAHNPQMYDWLLGDAKASFSRAMRYAGLNHSHFSFEDIVGSDGLVRASQIISLHPGNDRNPAFRKFQRLFKALPTYTKVLQLHLDPRDPSALIGAQRTGKEHAYKNKVVKALGLTSALNPYYVPFLYNISRFREGMYVFGRPAIKYLMPEVATPLYEAIEGSNYLYERFIFVKSGCSLDELHARAMVGPFAALADVWGFRLAISTQAGVEKVFGCSDPRDLRNALTVKLAIAMLLVWGFQVAVEQGRRLWLLGLLAEIWIFWVFDLQSVYAVLSIFVFLASAQSSIIISSLIKKEQIPHIKSMALQLADLIDDNWVNWLPIGSLDSAVMDLMDWIGAFMVAFKGVQEGVHHTVVKSNPWLPLAGMLVTQTGDSVSLTSGTATGKSTWFIGALIQKLRAQDPSAIIYIATPYKHLRDGFHLGGSAPAEWLTISTHRNRAGPGSKAIVGTTGHIYGLIARQPMRPNDILVLDESHLQDPAMIMLLLTIPPDTLVIAMTATTNLSLLSKIRHFRHVPSGFPDRFNRVINDKVPETDPFRMLEWIHAQDFEDAKRVYQNAMVLLPTIPEVLAATSRALQNGFKAYAWYGGKPPPTEPCLVFCTTVGITGTDLPYPLLHYVSPGRANHVTDQGSRIVNTTRDQEKQGFGRVARKGTGYAWRAHVPYGTHSLIPLPNPEVLINHPLALKLQDVYEIRNCFGSQPHTIPGMPWATRNPTAMRLLGLQDSIFDVMCRIRQYAGRQDHFRRYLAYCTGEIQEPEEVNEVMTWVTLRRTVRIDRGLVSDDCIRAFFETTPINVIDEFGVLAACSAIGIIENKMTVIY</sequence>